<dbReference type="InterPro" id="IPR006059">
    <property type="entry name" value="SBP"/>
</dbReference>
<dbReference type="EMBL" id="BARW01000782">
    <property type="protein sequence ID" value="GAI69368.1"/>
    <property type="molecule type" value="Genomic_DNA"/>
</dbReference>
<dbReference type="Gene3D" id="3.40.190.10">
    <property type="entry name" value="Periplasmic binding protein-like II"/>
    <property type="match status" value="1"/>
</dbReference>
<dbReference type="SUPFAM" id="SSF53850">
    <property type="entry name" value="Periplasmic binding protein-like II"/>
    <property type="match status" value="1"/>
</dbReference>
<accession>X1QM97</accession>
<evidence type="ECO:0000313" key="1">
    <source>
        <dbReference type="EMBL" id="GAI69368.1"/>
    </source>
</evidence>
<sequence length="192" mass="21081">MDLILKYNYSPTPAQAGGFPEAAHWNMFGVGKLGMVETASWTAPELAQFSGLKWDAMHAPKGPAGRFSATMGSCYSIPKTTKHPEEAWTFLRDWTSREGLTFIWALSGSGSVARKSGWLAWEETVQVPKNLHIFYEVMEEYAAVGGPLSPAASEVETIINREFDLILLGKKTVEEAVETIKKETDPLLAGAK</sequence>
<protein>
    <recommendedName>
        <fullName evidence="2">Extracellular solute-binding protein</fullName>
    </recommendedName>
</protein>
<dbReference type="Pfam" id="PF13416">
    <property type="entry name" value="SBP_bac_8"/>
    <property type="match status" value="1"/>
</dbReference>
<gene>
    <name evidence="1" type="ORF">S12H4_02957</name>
</gene>
<name>X1QM97_9ZZZZ</name>
<proteinExistence type="predicted"/>
<organism evidence="1">
    <name type="scientific">marine sediment metagenome</name>
    <dbReference type="NCBI Taxonomy" id="412755"/>
    <lineage>
        <taxon>unclassified sequences</taxon>
        <taxon>metagenomes</taxon>
        <taxon>ecological metagenomes</taxon>
    </lineage>
</organism>
<comment type="caution">
    <text evidence="1">The sequence shown here is derived from an EMBL/GenBank/DDBJ whole genome shotgun (WGS) entry which is preliminary data.</text>
</comment>
<dbReference type="AlphaFoldDB" id="X1QM97"/>
<evidence type="ECO:0008006" key="2">
    <source>
        <dbReference type="Google" id="ProtNLM"/>
    </source>
</evidence>
<reference evidence="1" key="1">
    <citation type="journal article" date="2014" name="Front. Microbiol.">
        <title>High frequency of phylogenetically diverse reductive dehalogenase-homologous genes in deep subseafloor sedimentary metagenomes.</title>
        <authorList>
            <person name="Kawai M."/>
            <person name="Futagami T."/>
            <person name="Toyoda A."/>
            <person name="Takaki Y."/>
            <person name="Nishi S."/>
            <person name="Hori S."/>
            <person name="Arai W."/>
            <person name="Tsubouchi T."/>
            <person name="Morono Y."/>
            <person name="Uchiyama I."/>
            <person name="Ito T."/>
            <person name="Fujiyama A."/>
            <person name="Inagaki F."/>
            <person name="Takami H."/>
        </authorList>
    </citation>
    <scope>NUCLEOTIDE SEQUENCE</scope>
    <source>
        <strain evidence="1">Expedition CK06-06</strain>
    </source>
</reference>